<evidence type="ECO:0000313" key="3">
    <source>
        <dbReference type="Proteomes" id="UP000314251"/>
    </source>
</evidence>
<dbReference type="PANTHER" id="PTHR43162">
    <property type="match status" value="1"/>
</dbReference>
<sequence length="284" mass="29928">MTTLVTGATGNTGRHVVAELAGRGERVRALTRNPAGAAGRFPDGVEVVAGTHTAPAELGPALDGVDRLHITVTAGLAEVGPELVRRAVDAGVRRITVLWGGFVGPVEQAVADSGVEWARLEAQEFMANTLTWADSIRSEGLVREPYDLPSAIIHEADIGAVAAAALLEDGHAGRGDAGRGDAGRGDAGRAVNLTGPESLTIRERLVRLSRAIGRDITFAPISHEAAIRRLTDTGVSREDAEFVIGWYADPGEAATTVDPTVEKILGRPARTFADWVAEHADRFR</sequence>
<dbReference type="Proteomes" id="UP000314251">
    <property type="component" value="Unassembled WGS sequence"/>
</dbReference>
<dbReference type="Pfam" id="PF13460">
    <property type="entry name" value="NAD_binding_10"/>
    <property type="match status" value="1"/>
</dbReference>
<dbReference type="AlphaFoldDB" id="A0A5N6A482"/>
<dbReference type="InterPro" id="IPR051604">
    <property type="entry name" value="Ergot_Alk_Oxidoreductase"/>
</dbReference>
<dbReference type="Gene3D" id="3.90.25.10">
    <property type="entry name" value="UDP-galactose 4-epimerase, domain 1"/>
    <property type="match status" value="1"/>
</dbReference>
<comment type="caution">
    <text evidence="2">The sequence shown here is derived from an EMBL/GenBank/DDBJ whole genome shotgun (WGS) entry which is preliminary data.</text>
</comment>
<keyword evidence="3" id="KW-1185">Reference proteome</keyword>
<protein>
    <submittedName>
        <fullName evidence="2">NAD(P)H-binding protein</fullName>
    </submittedName>
</protein>
<accession>A0A5N6A482</accession>
<organism evidence="2 3">
    <name type="scientific">Streptomyces mimosae</name>
    <dbReference type="NCBI Taxonomy" id="2586635"/>
    <lineage>
        <taxon>Bacteria</taxon>
        <taxon>Bacillati</taxon>
        <taxon>Actinomycetota</taxon>
        <taxon>Actinomycetes</taxon>
        <taxon>Kitasatosporales</taxon>
        <taxon>Streptomycetaceae</taxon>
        <taxon>Streptomyces</taxon>
    </lineage>
</organism>
<dbReference type="InterPro" id="IPR036291">
    <property type="entry name" value="NAD(P)-bd_dom_sf"/>
</dbReference>
<dbReference type="OrthoDB" id="116343at2"/>
<dbReference type="InterPro" id="IPR016040">
    <property type="entry name" value="NAD(P)-bd_dom"/>
</dbReference>
<dbReference type="PANTHER" id="PTHR43162:SF1">
    <property type="entry name" value="PRESTALK A DIFFERENTIATION PROTEIN A"/>
    <property type="match status" value="1"/>
</dbReference>
<evidence type="ECO:0000313" key="2">
    <source>
        <dbReference type="EMBL" id="KAB8163461.1"/>
    </source>
</evidence>
<feature type="domain" description="NAD(P)-binding" evidence="1">
    <location>
        <begin position="7"/>
        <end position="117"/>
    </location>
</feature>
<gene>
    <name evidence="2" type="ORF">FH607_019460</name>
</gene>
<name>A0A5N6A482_9ACTN</name>
<dbReference type="EMBL" id="VDLY02000012">
    <property type="protein sequence ID" value="KAB8163461.1"/>
    <property type="molecule type" value="Genomic_DNA"/>
</dbReference>
<evidence type="ECO:0000259" key="1">
    <source>
        <dbReference type="Pfam" id="PF13460"/>
    </source>
</evidence>
<dbReference type="Gene3D" id="3.40.50.720">
    <property type="entry name" value="NAD(P)-binding Rossmann-like Domain"/>
    <property type="match status" value="1"/>
</dbReference>
<reference evidence="2" key="1">
    <citation type="submission" date="2019-10" db="EMBL/GenBank/DDBJ databases">
        <title>Nonomuraea sp. nov., isolated from Phyllanthus amarus.</title>
        <authorList>
            <person name="Klykleung N."/>
            <person name="Tanasupawat S."/>
        </authorList>
    </citation>
    <scope>NUCLEOTIDE SEQUENCE [LARGE SCALE GENOMIC DNA]</scope>
    <source>
        <strain evidence="2">3MP-10</strain>
    </source>
</reference>
<proteinExistence type="predicted"/>
<dbReference type="SUPFAM" id="SSF51735">
    <property type="entry name" value="NAD(P)-binding Rossmann-fold domains"/>
    <property type="match status" value="1"/>
</dbReference>
<dbReference type="RefSeq" id="WP_139670284.1">
    <property type="nucleotide sequence ID" value="NZ_VDLY02000012.1"/>
</dbReference>